<keyword evidence="4" id="KW-1185">Reference proteome</keyword>
<dbReference type="PANTHER" id="PTHR12994">
    <property type="entry name" value="SECERNIN"/>
    <property type="match status" value="1"/>
</dbReference>
<sequence length="464" mass="51613">MTKIGASDLGRMEACGLEVCDSSAPVLHGSFCSEPPRSCDCFVALPPSTSSKTVIFGKNSDRPRDEVQEVVYFPAADHGLGEKVMCTYVEVDQVSRTHAVILSRPAWIWGAEMGANEHGVCIGNEAVWTKEPVAEEDALLGMDLVRLGLERGASASEAVSVITTLLQKYGQGGSCREEPTPFIYHNTFLLSDRREAWVLETMGKYWAAKRIPEGATNISNQLTIHTEITVAHDELQSHAQRQGWWDGQGVFDFSAVYSLVHQPVRMEAAKERYRAGQELLKEHEGHITVQTIMDILRHKASGICMDSGGFQTTGSMVSMLPQDPALPCVHFFTATPDPSRSVFKPFVFVDIVTCAPQVVSPSFGADDPARKLPRFQTTVDRRHELYREHQRAYEATRGSQEESEALHRQMRGLEQQSLEAINDVMEGKMTLIADELGDLFFDCVDTEIKFYLKVQEYCGVCIEV</sequence>
<evidence type="ECO:0000313" key="4">
    <source>
        <dbReference type="Proteomes" id="UP001066276"/>
    </source>
</evidence>
<comment type="caution">
    <text evidence="3">The sequence shown here is derived from an EMBL/GenBank/DDBJ whole genome shotgun (WGS) entry which is preliminary data.</text>
</comment>
<dbReference type="GO" id="GO:0070004">
    <property type="term" value="F:cysteine-type exopeptidase activity"/>
    <property type="evidence" value="ECO:0007669"/>
    <property type="project" value="InterPro"/>
</dbReference>
<proteinExistence type="inferred from homology"/>
<protein>
    <recommendedName>
        <fullName evidence="2">Secernin-2</fullName>
    </recommendedName>
</protein>
<dbReference type="InterPro" id="IPR005322">
    <property type="entry name" value="Peptidase_C69"/>
</dbReference>
<dbReference type="Proteomes" id="UP001066276">
    <property type="component" value="Chromosome 6"/>
</dbReference>
<dbReference type="Gene3D" id="3.60.60.10">
    <property type="entry name" value="Penicillin V Acylase, Chain A"/>
    <property type="match status" value="1"/>
</dbReference>
<evidence type="ECO:0000256" key="1">
    <source>
        <dbReference type="ARBA" id="ARBA00005705"/>
    </source>
</evidence>
<dbReference type="GO" id="GO:0016805">
    <property type="term" value="F:dipeptidase activity"/>
    <property type="evidence" value="ECO:0007669"/>
    <property type="project" value="InterPro"/>
</dbReference>
<comment type="similarity">
    <text evidence="1">Belongs to the peptidase C69 family. Secernin subfamily.</text>
</comment>
<accession>A0AAV7Q5P5</accession>
<dbReference type="Pfam" id="PF03577">
    <property type="entry name" value="Peptidase_C69"/>
    <property type="match status" value="1"/>
</dbReference>
<evidence type="ECO:0000256" key="2">
    <source>
        <dbReference type="ARBA" id="ARBA00040986"/>
    </source>
</evidence>
<organism evidence="3 4">
    <name type="scientific">Pleurodeles waltl</name>
    <name type="common">Iberian ribbed newt</name>
    <dbReference type="NCBI Taxonomy" id="8319"/>
    <lineage>
        <taxon>Eukaryota</taxon>
        <taxon>Metazoa</taxon>
        <taxon>Chordata</taxon>
        <taxon>Craniata</taxon>
        <taxon>Vertebrata</taxon>
        <taxon>Euteleostomi</taxon>
        <taxon>Amphibia</taxon>
        <taxon>Batrachia</taxon>
        <taxon>Caudata</taxon>
        <taxon>Salamandroidea</taxon>
        <taxon>Salamandridae</taxon>
        <taxon>Pleurodelinae</taxon>
        <taxon>Pleurodeles</taxon>
    </lineage>
</organism>
<dbReference type="EMBL" id="JANPWB010000010">
    <property type="protein sequence ID" value="KAJ1135480.1"/>
    <property type="molecule type" value="Genomic_DNA"/>
</dbReference>
<dbReference type="GO" id="GO:0006508">
    <property type="term" value="P:proteolysis"/>
    <property type="evidence" value="ECO:0007669"/>
    <property type="project" value="InterPro"/>
</dbReference>
<name>A0AAV7Q5P5_PLEWA</name>
<dbReference type="PANTHER" id="PTHR12994:SF16">
    <property type="entry name" value="SECERNIN-2"/>
    <property type="match status" value="1"/>
</dbReference>
<dbReference type="AlphaFoldDB" id="A0AAV7Q5P5"/>
<dbReference type="FunFam" id="3.60.60.10:FF:000001">
    <property type="entry name" value="Secernin 1"/>
    <property type="match status" value="1"/>
</dbReference>
<evidence type="ECO:0000313" key="3">
    <source>
        <dbReference type="EMBL" id="KAJ1135480.1"/>
    </source>
</evidence>
<gene>
    <name evidence="3" type="ORF">NDU88_001919</name>
</gene>
<reference evidence="3" key="1">
    <citation type="journal article" date="2022" name="bioRxiv">
        <title>Sequencing and chromosome-scale assembly of the giantPleurodeles waltlgenome.</title>
        <authorList>
            <person name="Brown T."/>
            <person name="Elewa A."/>
            <person name="Iarovenko S."/>
            <person name="Subramanian E."/>
            <person name="Araus A.J."/>
            <person name="Petzold A."/>
            <person name="Susuki M."/>
            <person name="Suzuki K.-i.T."/>
            <person name="Hayashi T."/>
            <person name="Toyoda A."/>
            <person name="Oliveira C."/>
            <person name="Osipova E."/>
            <person name="Leigh N.D."/>
            <person name="Simon A."/>
            <person name="Yun M.H."/>
        </authorList>
    </citation>
    <scope>NUCLEOTIDE SEQUENCE</scope>
    <source>
        <strain evidence="3">20211129_DDA</strain>
        <tissue evidence="3">Liver</tissue>
    </source>
</reference>